<dbReference type="FunFam" id="1.10.340.30:FF:000002">
    <property type="entry name" value="Adenine DNA glycosylase"/>
    <property type="match status" value="1"/>
</dbReference>
<dbReference type="PANTHER" id="PTHR42944">
    <property type="entry name" value="ADENINE DNA GLYCOSYLASE"/>
    <property type="match status" value="1"/>
</dbReference>
<proteinExistence type="inferred from homology"/>
<evidence type="ECO:0000259" key="15">
    <source>
        <dbReference type="SMART" id="SM00478"/>
    </source>
</evidence>
<dbReference type="SUPFAM" id="SSF55811">
    <property type="entry name" value="Nudix"/>
    <property type="match status" value="1"/>
</dbReference>
<dbReference type="SMART" id="SM00478">
    <property type="entry name" value="ENDO3c"/>
    <property type="match status" value="1"/>
</dbReference>
<evidence type="ECO:0000256" key="13">
    <source>
        <dbReference type="ARBA" id="ARBA00023295"/>
    </source>
</evidence>
<keyword evidence="12" id="KW-0234">DNA repair</keyword>
<dbReference type="Pfam" id="PF00730">
    <property type="entry name" value="HhH-GPD"/>
    <property type="match status" value="1"/>
</dbReference>
<dbReference type="Gene3D" id="3.90.79.10">
    <property type="entry name" value="Nucleoside Triphosphate Pyrophosphohydrolase"/>
    <property type="match status" value="1"/>
</dbReference>
<evidence type="ECO:0000256" key="3">
    <source>
        <dbReference type="ARBA" id="ARBA00008343"/>
    </source>
</evidence>
<keyword evidence="8 14" id="KW-0227">DNA damage</keyword>
<dbReference type="EMBL" id="AVQL01000454">
    <property type="protein sequence ID" value="KEQ00215.1"/>
    <property type="molecule type" value="Genomic_DNA"/>
</dbReference>
<keyword evidence="13 14" id="KW-0326">Glycosidase</keyword>
<comment type="catalytic activity">
    <reaction evidence="1 14">
        <text>Hydrolyzes free adenine bases from 7,8-dihydro-8-oxoguanine:adenine mismatched double-stranded DNA, leaving an apurinic site.</text>
        <dbReference type="EC" id="3.2.2.31"/>
    </reaction>
</comment>
<evidence type="ECO:0000256" key="6">
    <source>
        <dbReference type="ARBA" id="ARBA00022485"/>
    </source>
</evidence>
<dbReference type="GO" id="GO:0000701">
    <property type="term" value="F:purine-specific mismatch base pair DNA N-glycosylase activity"/>
    <property type="evidence" value="ECO:0007669"/>
    <property type="project" value="UniProtKB-EC"/>
</dbReference>
<evidence type="ECO:0000256" key="14">
    <source>
        <dbReference type="RuleBase" id="RU365096"/>
    </source>
</evidence>
<dbReference type="Pfam" id="PF14815">
    <property type="entry name" value="NUDIX_4"/>
    <property type="match status" value="1"/>
</dbReference>
<evidence type="ECO:0000256" key="4">
    <source>
        <dbReference type="ARBA" id="ARBA00012045"/>
    </source>
</evidence>
<dbReference type="EC" id="3.2.2.31" evidence="4 14"/>
<keyword evidence="11" id="KW-0411">Iron-sulfur</keyword>
<evidence type="ECO:0000256" key="2">
    <source>
        <dbReference type="ARBA" id="ARBA00002933"/>
    </source>
</evidence>
<organism evidence="16 17">
    <name type="scientific">Snodgrassella alvi SCGC AB-598-J21</name>
    <dbReference type="NCBI Taxonomy" id="1385367"/>
    <lineage>
        <taxon>Bacteria</taxon>
        <taxon>Pseudomonadati</taxon>
        <taxon>Pseudomonadota</taxon>
        <taxon>Betaproteobacteria</taxon>
        <taxon>Neisseriales</taxon>
        <taxon>Neisseriaceae</taxon>
        <taxon>Snodgrassella</taxon>
    </lineage>
</organism>
<accession>A0A074VCL9</accession>
<comment type="caution">
    <text evidence="16">The sequence shown here is derived from an EMBL/GenBank/DDBJ whole genome shotgun (WGS) entry which is preliminary data.</text>
</comment>
<dbReference type="InterPro" id="IPR023170">
    <property type="entry name" value="HhH_base_excis_C"/>
</dbReference>
<keyword evidence="9" id="KW-0378">Hydrolase</keyword>
<dbReference type="GO" id="GO:0032357">
    <property type="term" value="F:oxidized purine DNA binding"/>
    <property type="evidence" value="ECO:0007669"/>
    <property type="project" value="TreeGrafter"/>
</dbReference>
<dbReference type="Gene3D" id="1.10.1670.10">
    <property type="entry name" value="Helix-hairpin-Helix base-excision DNA repair enzymes (C-terminal)"/>
    <property type="match status" value="1"/>
</dbReference>
<comment type="similarity">
    <text evidence="3 14">Belongs to the Nth/MutY family.</text>
</comment>
<name>A0A074VCL9_9NEIS</name>
<dbReference type="GO" id="GO:0035485">
    <property type="term" value="F:adenine/guanine mispair binding"/>
    <property type="evidence" value="ECO:0007669"/>
    <property type="project" value="TreeGrafter"/>
</dbReference>
<dbReference type="CDD" id="cd03431">
    <property type="entry name" value="NUDIX_DNA_Glycosylase_C-MutY"/>
    <property type="match status" value="1"/>
</dbReference>
<dbReference type="GO" id="GO:0034039">
    <property type="term" value="F:8-oxo-7,8-dihydroguanine DNA N-glycosylase activity"/>
    <property type="evidence" value="ECO:0007669"/>
    <property type="project" value="TreeGrafter"/>
</dbReference>
<keyword evidence="10 14" id="KW-0408">Iron</keyword>
<dbReference type="GO" id="GO:0006284">
    <property type="term" value="P:base-excision repair"/>
    <property type="evidence" value="ECO:0007669"/>
    <property type="project" value="UniProtKB-UniRule"/>
</dbReference>
<dbReference type="CDD" id="cd00056">
    <property type="entry name" value="ENDO3c"/>
    <property type="match status" value="1"/>
</dbReference>
<gene>
    <name evidence="16" type="ORF">SASC598J21_020980</name>
</gene>
<dbReference type="InterPro" id="IPR003265">
    <property type="entry name" value="HhH-GPD_domain"/>
</dbReference>
<dbReference type="InterPro" id="IPR011257">
    <property type="entry name" value="DNA_glycosylase"/>
</dbReference>
<dbReference type="InterPro" id="IPR044298">
    <property type="entry name" value="MIG/MutY"/>
</dbReference>
<dbReference type="SUPFAM" id="SSF48150">
    <property type="entry name" value="DNA-glycosylase"/>
    <property type="match status" value="1"/>
</dbReference>
<evidence type="ECO:0000256" key="12">
    <source>
        <dbReference type="ARBA" id="ARBA00023204"/>
    </source>
</evidence>
<evidence type="ECO:0000313" key="16">
    <source>
        <dbReference type="EMBL" id="KEQ00215.1"/>
    </source>
</evidence>
<evidence type="ECO:0000313" key="17">
    <source>
        <dbReference type="Proteomes" id="UP000027644"/>
    </source>
</evidence>
<evidence type="ECO:0000256" key="7">
    <source>
        <dbReference type="ARBA" id="ARBA00022723"/>
    </source>
</evidence>
<evidence type="ECO:0000256" key="9">
    <source>
        <dbReference type="ARBA" id="ARBA00022801"/>
    </source>
</evidence>
<dbReference type="InterPro" id="IPR005760">
    <property type="entry name" value="A/G_AdeGlyc_MutY"/>
</dbReference>
<evidence type="ECO:0000256" key="11">
    <source>
        <dbReference type="ARBA" id="ARBA00023014"/>
    </source>
</evidence>
<evidence type="ECO:0000256" key="1">
    <source>
        <dbReference type="ARBA" id="ARBA00000843"/>
    </source>
</evidence>
<dbReference type="InterPro" id="IPR015797">
    <property type="entry name" value="NUDIX_hydrolase-like_dom_sf"/>
</dbReference>
<dbReference type="GO" id="GO:0006298">
    <property type="term" value="P:mismatch repair"/>
    <property type="evidence" value="ECO:0007669"/>
    <property type="project" value="TreeGrafter"/>
</dbReference>
<evidence type="ECO:0000256" key="5">
    <source>
        <dbReference type="ARBA" id="ARBA00022023"/>
    </source>
</evidence>
<sequence length="357" mass="39857">MNKQAVQEAEFAPRLVSWQRQHGRHGLPWQCREPYKVWLSEIMLQQTQVSTVLDYYPRFLAAFPDVQALAAADEDEVLGLWQGLGYYSRARNLHKAARQVISEFSGNFPHSRVELQTLCGVGRSTAAAIAAFCFDARETILDGNVKRVLCRVFALDGDIANKAFEDKLWRKAEALLPLNAADMPAYIQGLMDLGATVCKRSKPICCSCPMNDLCQAYAQNRIAELPRKKKAVSVKNLSLYWLVLRNCDGAIFLHKRPAKGIWGGLWCVPCADSLDDLYKLAAKFGCTAEDLTEGIEFSHRLTHRQLHILPFAAQINTGQDAASSAIAGEWVSADNLNAYGIPKPLYDYLNVKQSSLF</sequence>
<keyword evidence="6" id="KW-0004">4Fe-4S</keyword>
<protein>
    <recommendedName>
        <fullName evidence="5 14">Adenine DNA glycosylase</fullName>
        <ecNumber evidence="4 14">3.2.2.31</ecNumber>
    </recommendedName>
</protein>
<dbReference type="GO" id="GO:0051539">
    <property type="term" value="F:4 iron, 4 sulfur cluster binding"/>
    <property type="evidence" value="ECO:0007669"/>
    <property type="project" value="UniProtKB-UniRule"/>
</dbReference>
<dbReference type="Proteomes" id="UP000027644">
    <property type="component" value="Unassembled WGS sequence"/>
</dbReference>
<dbReference type="Gene3D" id="1.10.340.30">
    <property type="entry name" value="Hypothetical protein, domain 2"/>
    <property type="match status" value="1"/>
</dbReference>
<feature type="domain" description="HhH-GPD" evidence="15">
    <location>
        <begin position="43"/>
        <end position="196"/>
    </location>
</feature>
<dbReference type="InterPro" id="IPR029119">
    <property type="entry name" value="MutY_C"/>
</dbReference>
<dbReference type="GO" id="GO:0046872">
    <property type="term" value="F:metal ion binding"/>
    <property type="evidence" value="ECO:0007669"/>
    <property type="project" value="UniProtKB-UniRule"/>
</dbReference>
<reference evidence="16 17" key="1">
    <citation type="journal article" date="2014" name="PLoS Genet.">
        <title>Hidden diversity in honey bee gut symbionts detected by single-cell genomics.</title>
        <authorList>
            <person name="Engel P."/>
            <person name="Stepanauskas R."/>
            <person name="Moran N."/>
        </authorList>
    </citation>
    <scope>NUCLEOTIDE SEQUENCE [LARGE SCALE GENOMIC DNA]</scope>
    <source>
        <strain evidence="16 17">SCGC AB-598-J21</strain>
    </source>
</reference>
<dbReference type="NCBIfam" id="TIGR01084">
    <property type="entry name" value="mutY"/>
    <property type="match status" value="1"/>
</dbReference>
<comment type="cofactor">
    <cofactor evidence="14">
        <name>[4Fe-4S] cluster</name>
        <dbReference type="ChEBI" id="CHEBI:49883"/>
    </cofactor>
    <text evidence="14">Binds 1 [4Fe-4S] cluster.</text>
</comment>
<comment type="function">
    <text evidence="2">Adenine glycosylase active on G-A mispairs. MutY also corrects error-prone DNA synthesis past GO lesions which are due to the oxidatively damaged form of guanine: 7,8-dihydro-8-oxoguanine (8-oxo-dGTP).</text>
</comment>
<dbReference type="AlphaFoldDB" id="A0A074VCL9"/>
<evidence type="ECO:0000256" key="10">
    <source>
        <dbReference type="ARBA" id="ARBA00023004"/>
    </source>
</evidence>
<evidence type="ECO:0000256" key="8">
    <source>
        <dbReference type="ARBA" id="ARBA00022763"/>
    </source>
</evidence>
<keyword evidence="7" id="KW-0479">Metal-binding</keyword>
<dbReference type="PANTHER" id="PTHR42944:SF1">
    <property type="entry name" value="ADENINE DNA GLYCOSYLASE"/>
    <property type="match status" value="1"/>
</dbReference>